<proteinExistence type="predicted"/>
<evidence type="ECO:0000256" key="4">
    <source>
        <dbReference type="ARBA" id="ARBA00023136"/>
    </source>
</evidence>
<gene>
    <name evidence="8" type="ORF">TRIADDRAFT_61241</name>
</gene>
<dbReference type="KEGG" id="tad:TRIADDRAFT_61241"/>
<dbReference type="AlphaFoldDB" id="B3SAF5"/>
<keyword evidence="9" id="KW-1185">Reference proteome</keyword>
<evidence type="ECO:0000313" key="8">
    <source>
        <dbReference type="EMBL" id="EDV20304.1"/>
    </source>
</evidence>
<dbReference type="PANTHER" id="PTHR21421">
    <property type="entry name" value="GUSTATORY RECEPTOR"/>
    <property type="match status" value="1"/>
</dbReference>
<dbReference type="GO" id="GO:0038023">
    <property type="term" value="F:signaling receptor activity"/>
    <property type="evidence" value="ECO:0007669"/>
    <property type="project" value="UniProtKB-ARBA"/>
</dbReference>
<keyword evidence="2 7" id="KW-0812">Transmembrane</keyword>
<keyword evidence="5" id="KW-0675">Receptor</keyword>
<dbReference type="OMA" id="FALACHK"/>
<organism evidence="8 9">
    <name type="scientific">Trichoplax adhaerens</name>
    <name type="common">Trichoplax reptans</name>
    <dbReference type="NCBI Taxonomy" id="10228"/>
    <lineage>
        <taxon>Eukaryota</taxon>
        <taxon>Metazoa</taxon>
        <taxon>Placozoa</taxon>
        <taxon>Uniplacotomia</taxon>
        <taxon>Trichoplacea</taxon>
        <taxon>Trichoplacidae</taxon>
        <taxon>Trichoplax</taxon>
    </lineage>
</organism>
<dbReference type="PANTHER" id="PTHR21421:SF29">
    <property type="entry name" value="GUSTATORY RECEPTOR 5A FOR TREHALOSE-RELATED"/>
    <property type="match status" value="1"/>
</dbReference>
<evidence type="ECO:0000256" key="1">
    <source>
        <dbReference type="ARBA" id="ARBA00004141"/>
    </source>
</evidence>
<feature type="transmembrane region" description="Helical" evidence="7">
    <location>
        <begin position="94"/>
        <end position="112"/>
    </location>
</feature>
<evidence type="ECO:0000256" key="7">
    <source>
        <dbReference type="SAM" id="Phobius"/>
    </source>
</evidence>
<dbReference type="Proteomes" id="UP000009022">
    <property type="component" value="Unassembled WGS sequence"/>
</dbReference>
<keyword evidence="3 7" id="KW-1133">Transmembrane helix</keyword>
<reference evidence="8 9" key="1">
    <citation type="journal article" date="2008" name="Nature">
        <title>The Trichoplax genome and the nature of placozoans.</title>
        <authorList>
            <person name="Srivastava M."/>
            <person name="Begovic E."/>
            <person name="Chapman J."/>
            <person name="Putnam N.H."/>
            <person name="Hellsten U."/>
            <person name="Kawashima T."/>
            <person name="Kuo A."/>
            <person name="Mitros T."/>
            <person name="Salamov A."/>
            <person name="Carpenter M.L."/>
            <person name="Signorovitch A.Y."/>
            <person name="Moreno M.A."/>
            <person name="Kamm K."/>
            <person name="Grimwood J."/>
            <person name="Schmutz J."/>
            <person name="Shapiro H."/>
            <person name="Grigoriev I.V."/>
            <person name="Buss L.W."/>
            <person name="Schierwater B."/>
            <person name="Dellaporta S.L."/>
            <person name="Rokhsar D.S."/>
        </authorList>
    </citation>
    <scope>NUCLEOTIDE SEQUENCE [LARGE SCALE GENOMIC DNA]</scope>
    <source>
        <strain evidence="8 9">Grell-BS-1999</strain>
    </source>
</reference>
<evidence type="ECO:0000256" key="3">
    <source>
        <dbReference type="ARBA" id="ARBA00022989"/>
    </source>
</evidence>
<sequence length="413" mass="47298">MAMTQKKEAIEIKPSNDVAPVSRDNDEQNSNKNEIHLPCLTASSRENNVDKECDKNYAKDNDQTNTSDPYHNKHSASTYKLINCPLERKQINNIVFIFQRIYAMVICILLWFNAVRLWPSLSNYTNTSSMTLMVMCGLWNLHIAGNASFYFYMCHHKMVKFFKQISCKHVNEHSGFLDSVGRYARRRCIIYLIPATIFASLNIAFPIFVHLSSFNDLKSVMSIIASPWENSTIFLYFYISSIHFYCTAAWIYPTVLFCLCCLIMAEKFRNLTRCFRTAVQMGNSSINRAIITYRQQHEDYCTTTELLSDTFSLFVAHLYLTNLAHACFNTYRLIFNWNDNGFWMNMVLTMWLAITTGNTIIVSGAASILNTEAHSSNSILYSLQVANVNNDGLAEEEFSPVEGGIYSGLIQLN</sequence>
<dbReference type="PhylomeDB" id="B3SAF5"/>
<dbReference type="InParanoid" id="B3SAF5"/>
<feature type="region of interest" description="Disordered" evidence="6">
    <location>
        <begin position="1"/>
        <end position="37"/>
    </location>
</feature>
<dbReference type="RefSeq" id="XP_002117254.1">
    <property type="nucleotide sequence ID" value="XM_002117218.1"/>
</dbReference>
<name>B3SAF5_TRIAD</name>
<evidence type="ECO:0000256" key="6">
    <source>
        <dbReference type="SAM" id="MobiDB-lite"/>
    </source>
</evidence>
<feature type="transmembrane region" description="Helical" evidence="7">
    <location>
        <begin position="132"/>
        <end position="153"/>
    </location>
</feature>
<feature type="transmembrane region" description="Helical" evidence="7">
    <location>
        <begin position="233"/>
        <end position="263"/>
    </location>
</feature>
<evidence type="ECO:0000256" key="5">
    <source>
        <dbReference type="ARBA" id="ARBA00023170"/>
    </source>
</evidence>
<dbReference type="HOGENOM" id="CLU_666214_0_0_1"/>
<dbReference type="GeneID" id="6758413"/>
<protein>
    <submittedName>
        <fullName evidence="8">Uncharacterized protein</fullName>
    </submittedName>
</protein>
<comment type="subcellular location">
    <subcellularLocation>
        <location evidence="1">Membrane</location>
        <topology evidence="1">Multi-pass membrane protein</topology>
    </subcellularLocation>
</comment>
<feature type="compositionally biased region" description="Basic and acidic residues" evidence="6">
    <location>
        <begin position="1"/>
        <end position="11"/>
    </location>
</feature>
<feature type="transmembrane region" description="Helical" evidence="7">
    <location>
        <begin position="189"/>
        <end position="213"/>
    </location>
</feature>
<dbReference type="CTD" id="6758413"/>
<dbReference type="GO" id="GO:0007606">
    <property type="term" value="P:sensory perception of chemical stimulus"/>
    <property type="evidence" value="ECO:0000318"/>
    <property type="project" value="GO_Central"/>
</dbReference>
<keyword evidence="4 7" id="KW-0472">Membrane</keyword>
<dbReference type="GO" id="GO:0051606">
    <property type="term" value="P:detection of stimulus"/>
    <property type="evidence" value="ECO:0007669"/>
    <property type="project" value="UniProtKB-ARBA"/>
</dbReference>
<accession>B3SAF5</accession>
<evidence type="ECO:0000256" key="2">
    <source>
        <dbReference type="ARBA" id="ARBA00022692"/>
    </source>
</evidence>
<dbReference type="GO" id="GO:0016020">
    <property type="term" value="C:membrane"/>
    <property type="evidence" value="ECO:0007669"/>
    <property type="project" value="UniProtKB-SubCell"/>
</dbReference>
<evidence type="ECO:0000313" key="9">
    <source>
        <dbReference type="Proteomes" id="UP000009022"/>
    </source>
</evidence>
<dbReference type="EMBL" id="DS985261">
    <property type="protein sequence ID" value="EDV20304.1"/>
    <property type="molecule type" value="Genomic_DNA"/>
</dbReference>
<dbReference type="eggNOG" id="ENOG502SGR4">
    <property type="taxonomic scope" value="Eukaryota"/>
</dbReference>